<reference evidence="1 3" key="2">
    <citation type="submission" date="2015-03" db="EMBL/GenBank/DDBJ databases">
        <authorList>
            <consortium name="Pathogen Informatics"/>
            <person name="Murphy D."/>
        </authorList>
    </citation>
    <scope>NUCLEOTIDE SEQUENCE [LARGE SCALE GENOMIC DNA]</scope>
    <source>
        <strain evidence="1 3">IP08791</strain>
    </source>
</reference>
<protein>
    <submittedName>
        <fullName evidence="2">Universal stress protein UspC</fullName>
    </submittedName>
</protein>
<evidence type="ECO:0000313" key="3">
    <source>
        <dbReference type="Proteomes" id="UP000038647"/>
    </source>
</evidence>
<sequence>MAYNNILLISDFCRGSRVLLDLAISVAIPYHSRISVIIEIYEPELFLLCETHVFEEYKEILFAEARLFYNHMTKDIEYPTSAIYTYSNKFFESIIKIQPDFDLIIFSRCSYNLGKKSDIFINGESMKFGSDVLIAYT</sequence>
<dbReference type="AlphaFoldDB" id="A0A0T9SYK6"/>
<dbReference type="EMBL" id="CQEJ01000001">
    <property type="protein sequence ID" value="CNK49551.1"/>
    <property type="molecule type" value="Genomic_DNA"/>
</dbReference>
<dbReference type="EMBL" id="CQEH01000001">
    <property type="protein sequence ID" value="CNK41779.1"/>
    <property type="molecule type" value="Genomic_DNA"/>
</dbReference>
<accession>A0A0T9SYK6</accession>
<proteinExistence type="predicted"/>
<dbReference type="OrthoDB" id="9937678at2"/>
<evidence type="ECO:0000313" key="4">
    <source>
        <dbReference type="Proteomes" id="UP000041595"/>
    </source>
</evidence>
<dbReference type="SUPFAM" id="SSF52402">
    <property type="entry name" value="Adenine nucleotide alpha hydrolases-like"/>
    <property type="match status" value="1"/>
</dbReference>
<dbReference type="Proteomes" id="UP000038647">
    <property type="component" value="Unassembled WGS sequence"/>
</dbReference>
<name>A0A0T9SYK6_YERAL</name>
<gene>
    <name evidence="2" type="ORF">ERS137965_00261</name>
    <name evidence="1" type="ORF">ERS137966_00148</name>
</gene>
<keyword evidence="3" id="KW-1185">Reference proteome</keyword>
<organism evidence="2 4">
    <name type="scientific">Yersinia aldovae</name>
    <dbReference type="NCBI Taxonomy" id="29483"/>
    <lineage>
        <taxon>Bacteria</taxon>
        <taxon>Pseudomonadati</taxon>
        <taxon>Pseudomonadota</taxon>
        <taxon>Gammaproteobacteria</taxon>
        <taxon>Enterobacterales</taxon>
        <taxon>Yersiniaceae</taxon>
        <taxon>Yersinia</taxon>
    </lineage>
</organism>
<dbReference type="Proteomes" id="UP000041595">
    <property type="component" value="Unassembled WGS sequence"/>
</dbReference>
<evidence type="ECO:0000313" key="2">
    <source>
        <dbReference type="EMBL" id="CNK49551.1"/>
    </source>
</evidence>
<evidence type="ECO:0000313" key="1">
    <source>
        <dbReference type="EMBL" id="CNK41779.1"/>
    </source>
</evidence>
<reference evidence="2 4" key="1">
    <citation type="submission" date="2015-03" db="EMBL/GenBank/DDBJ databases">
        <authorList>
            <person name="Murphy D."/>
        </authorList>
    </citation>
    <scope>NUCLEOTIDE SEQUENCE [LARGE SCALE GENOMIC DNA]</scope>
    <source>
        <strain evidence="2 4">IP06005</strain>
    </source>
</reference>
<dbReference type="RefSeq" id="WP_042840003.1">
    <property type="nucleotide sequence ID" value="NZ_CABHPY010000064.1"/>
</dbReference>